<dbReference type="InterPro" id="IPR018280">
    <property type="entry name" value="Ribosomal_uS3_CS"/>
</dbReference>
<organism evidence="10">
    <name type="scientific">Stygiella incarcerata</name>
    <dbReference type="NCBI Taxonomy" id="1712417"/>
    <lineage>
        <taxon>Eukaryota</taxon>
        <taxon>Discoba</taxon>
        <taxon>Jakobida</taxon>
        <taxon>Andalucina</taxon>
        <taxon>Stygiellidae</taxon>
        <taxon>Stygiella</taxon>
    </lineage>
</organism>
<dbReference type="PANTHER" id="PTHR11760">
    <property type="entry name" value="30S/40S RIBOSOMAL PROTEIN S3"/>
    <property type="match status" value="1"/>
</dbReference>
<dbReference type="PROSITE" id="PS00548">
    <property type="entry name" value="RIBOSOMAL_S3"/>
    <property type="match status" value="1"/>
</dbReference>
<dbReference type="InterPro" id="IPR004044">
    <property type="entry name" value="KH_dom_type_2"/>
</dbReference>
<evidence type="ECO:0000256" key="1">
    <source>
        <dbReference type="ARBA" id="ARBA00010761"/>
    </source>
</evidence>
<name>A0A192ZHP0_9EUKA</name>
<evidence type="ECO:0000256" key="5">
    <source>
        <dbReference type="ARBA" id="ARBA00035257"/>
    </source>
</evidence>
<dbReference type="FunFam" id="3.30.1140.32:FF:000013">
    <property type="entry name" value="40S ribosomal protein S3"/>
    <property type="match status" value="1"/>
</dbReference>
<dbReference type="Gene3D" id="3.30.300.20">
    <property type="match status" value="1"/>
</dbReference>
<evidence type="ECO:0000256" key="6">
    <source>
        <dbReference type="ARBA" id="ARBA00035408"/>
    </source>
</evidence>
<evidence type="ECO:0000256" key="4">
    <source>
        <dbReference type="ARBA" id="ARBA00023274"/>
    </source>
</evidence>
<dbReference type="InterPro" id="IPR005703">
    <property type="entry name" value="Ribosomal_uS3_euk/arc"/>
</dbReference>
<dbReference type="EMBL" id="KX235495">
    <property type="protein sequence ID" value="ANM86224.1"/>
    <property type="molecule type" value="mRNA"/>
</dbReference>
<evidence type="ECO:0000259" key="9">
    <source>
        <dbReference type="PROSITE" id="PS50823"/>
    </source>
</evidence>
<sequence length="234" mass="26211">MSAKTAISKKKKFVARGVFYAELNEFLKRELQEDGYTGVEVHPTPEHTKVIIRVTRPRNVLGEKNRRIRELTSVVQKRFGFKPDAVQLFASRVAERGLSAAAQAESLRFRLTGGMAVRRACFGVVRQIKEAGAVGCEVAVSGKLRAQRGKTMKFKDGFMISSGNPVRYYIDTCVRKVHLRQGVLGVRVSIMLPHDKTGERGPTMPLPDFVDILEPKIFKKEAEPEVPEVEEIAE</sequence>
<dbReference type="InterPro" id="IPR009019">
    <property type="entry name" value="KH_sf_prok-type"/>
</dbReference>
<accession>A0A192ZHP0</accession>
<dbReference type="GO" id="GO:0005634">
    <property type="term" value="C:nucleus"/>
    <property type="evidence" value="ECO:0007669"/>
    <property type="project" value="TreeGrafter"/>
</dbReference>
<dbReference type="AlphaFoldDB" id="A0A192ZHP0"/>
<dbReference type="Pfam" id="PF07650">
    <property type="entry name" value="KH_2"/>
    <property type="match status" value="1"/>
</dbReference>
<keyword evidence="2 7" id="KW-0694">RNA-binding</keyword>
<comment type="similarity">
    <text evidence="1 8">Belongs to the universal ribosomal protein uS3 family.</text>
</comment>
<evidence type="ECO:0000256" key="8">
    <source>
        <dbReference type="RuleBase" id="RU003624"/>
    </source>
</evidence>
<keyword evidence="4 8" id="KW-0687">Ribonucleoprotein</keyword>
<dbReference type="SUPFAM" id="SSF54814">
    <property type="entry name" value="Prokaryotic type KH domain (KH-domain type II)"/>
    <property type="match status" value="1"/>
</dbReference>
<dbReference type="GO" id="GO:0006412">
    <property type="term" value="P:translation"/>
    <property type="evidence" value="ECO:0007669"/>
    <property type="project" value="InterPro"/>
</dbReference>
<dbReference type="PANTHER" id="PTHR11760:SF32">
    <property type="entry name" value="SMALL RIBOSOMAL SUBUNIT PROTEIN US3"/>
    <property type="match status" value="1"/>
</dbReference>
<dbReference type="FunFam" id="3.30.300.20:FF:000006">
    <property type="entry name" value="40S ribosomal protein S3"/>
    <property type="match status" value="1"/>
</dbReference>
<evidence type="ECO:0000313" key="10">
    <source>
        <dbReference type="EMBL" id="ANM86224.1"/>
    </source>
</evidence>
<reference evidence="10" key="1">
    <citation type="submission" date="2016-05" db="EMBL/GenBank/DDBJ databases">
        <title>Novel hydrogenosomes in the microaerophilic jakobid Stygiella incarcerata.</title>
        <authorList>
            <person name="Leger M.M."/>
            <person name="Eme L."/>
            <person name="Hug L.A."/>
            <person name="Roger A.J."/>
        </authorList>
    </citation>
    <scope>NUCLEOTIDE SEQUENCE</scope>
</reference>
<dbReference type="NCBIfam" id="NF003219">
    <property type="entry name" value="PRK04191.1"/>
    <property type="match status" value="1"/>
</dbReference>
<evidence type="ECO:0000256" key="2">
    <source>
        <dbReference type="ARBA" id="ARBA00022884"/>
    </source>
</evidence>
<proteinExistence type="evidence at transcript level"/>
<evidence type="ECO:0000256" key="7">
    <source>
        <dbReference type="PROSITE-ProRule" id="PRU00118"/>
    </source>
</evidence>
<dbReference type="NCBIfam" id="TIGR01008">
    <property type="entry name" value="uS3_euk_arch"/>
    <property type="match status" value="1"/>
</dbReference>
<dbReference type="InterPro" id="IPR015946">
    <property type="entry name" value="KH_dom-like_a/b"/>
</dbReference>
<dbReference type="CDD" id="cd02413">
    <property type="entry name" value="KH-II_40S_S3"/>
    <property type="match status" value="1"/>
</dbReference>
<dbReference type="GO" id="GO:0022627">
    <property type="term" value="C:cytosolic small ribosomal subunit"/>
    <property type="evidence" value="ECO:0007669"/>
    <property type="project" value="TreeGrafter"/>
</dbReference>
<keyword evidence="3 8" id="KW-0689">Ribosomal protein</keyword>
<dbReference type="GO" id="GO:0003723">
    <property type="term" value="F:RNA binding"/>
    <property type="evidence" value="ECO:0007669"/>
    <property type="project" value="UniProtKB-UniRule"/>
</dbReference>
<dbReference type="PROSITE" id="PS50823">
    <property type="entry name" value="KH_TYPE_2"/>
    <property type="match status" value="1"/>
</dbReference>
<dbReference type="Gene3D" id="3.30.1140.32">
    <property type="entry name" value="Ribosomal protein S3, C-terminal domain"/>
    <property type="match status" value="1"/>
</dbReference>
<protein>
    <recommendedName>
        <fullName evidence="5">Small ribosomal subunit protein uS3</fullName>
    </recommendedName>
    <alternativeName>
        <fullName evidence="6">40S ribosomal protein S3</fullName>
    </alternativeName>
</protein>
<dbReference type="Pfam" id="PF00189">
    <property type="entry name" value="Ribosomal_S3_C"/>
    <property type="match status" value="1"/>
</dbReference>
<evidence type="ECO:0000256" key="3">
    <source>
        <dbReference type="ARBA" id="ARBA00022980"/>
    </source>
</evidence>
<dbReference type="InterPro" id="IPR036419">
    <property type="entry name" value="Ribosomal_S3_C_sf"/>
</dbReference>
<gene>
    <name evidence="10" type="primary">rps3</name>
</gene>
<feature type="domain" description="KH type-2" evidence="9">
    <location>
        <begin position="23"/>
        <end position="94"/>
    </location>
</feature>
<dbReference type="InterPro" id="IPR057258">
    <property type="entry name" value="Ribosomal_uS3"/>
</dbReference>
<dbReference type="SUPFAM" id="SSF54821">
    <property type="entry name" value="Ribosomal protein S3 C-terminal domain"/>
    <property type="match status" value="1"/>
</dbReference>
<dbReference type="GO" id="GO:0003735">
    <property type="term" value="F:structural constituent of ribosome"/>
    <property type="evidence" value="ECO:0007669"/>
    <property type="project" value="InterPro"/>
</dbReference>
<dbReference type="InterPro" id="IPR001351">
    <property type="entry name" value="Ribosomal_uS3_C"/>
</dbReference>